<dbReference type="EMBL" id="AOSV01000019">
    <property type="protein sequence ID" value="EMG37335.1"/>
    <property type="molecule type" value="Genomic_DNA"/>
</dbReference>
<dbReference type="AlphaFoldDB" id="M5PTG5"/>
<proteinExistence type="predicted"/>
<evidence type="ECO:0000313" key="2">
    <source>
        <dbReference type="Proteomes" id="UP000011922"/>
    </source>
</evidence>
<gene>
    <name evidence="1" type="ORF">PCS_01847</name>
</gene>
<accession>M5PTG5</accession>
<dbReference type="Proteomes" id="UP000011922">
    <property type="component" value="Unassembled WGS sequence"/>
</dbReference>
<dbReference type="OrthoDB" id="5456735at2"/>
<sequence>MVKRQVNQFSLFTPGLDTDSAVKAAMHKATRGRGFSREQICDRMNELALQHGIRLGGGNAKQLAIATLEKWLNPLDREHIPSARAIGIFCRTVGRFEPLQALIAPHGLQLIDEK</sequence>
<organism evidence="1 2">
    <name type="scientific">Desulfocurvibacter africanus PCS</name>
    <dbReference type="NCBI Taxonomy" id="1262666"/>
    <lineage>
        <taxon>Bacteria</taxon>
        <taxon>Pseudomonadati</taxon>
        <taxon>Thermodesulfobacteriota</taxon>
        <taxon>Desulfovibrionia</taxon>
        <taxon>Desulfovibrionales</taxon>
        <taxon>Desulfovibrionaceae</taxon>
        <taxon>Desulfocurvibacter</taxon>
    </lineage>
</organism>
<name>M5PTG5_DESAF</name>
<comment type="caution">
    <text evidence="1">The sequence shown here is derived from an EMBL/GenBank/DDBJ whole genome shotgun (WGS) entry which is preliminary data.</text>
</comment>
<dbReference type="PATRIC" id="fig|1262666.3.peg.1869"/>
<evidence type="ECO:0000313" key="1">
    <source>
        <dbReference type="EMBL" id="EMG37335.1"/>
    </source>
</evidence>
<protein>
    <submittedName>
        <fullName evidence="1">Uncharacterized protein</fullName>
    </submittedName>
</protein>
<reference evidence="1 2" key="1">
    <citation type="journal article" date="2013" name="Genome Announc.">
        <title>Draft Genome Sequence for Desulfovibrio africanus Strain PCS.</title>
        <authorList>
            <person name="Brown S.D."/>
            <person name="Utturkar S.M."/>
            <person name="Arkin A.P."/>
            <person name="Deutschbauer A.M."/>
            <person name="Elias D.A."/>
            <person name="Hazen T.C."/>
            <person name="Chakraborty R."/>
        </authorList>
    </citation>
    <scope>NUCLEOTIDE SEQUENCE [LARGE SCALE GENOMIC DNA]</scope>
    <source>
        <strain evidence="1 2">PCS</strain>
    </source>
</reference>
<dbReference type="RefSeq" id="WP_005986418.1">
    <property type="nucleotide sequence ID" value="NZ_AOSV01000019.1"/>
</dbReference>